<dbReference type="Pfam" id="PF13185">
    <property type="entry name" value="GAF_2"/>
    <property type="match status" value="1"/>
</dbReference>
<name>A0ABZ1FSE7_9ACTN</name>
<dbReference type="RefSeq" id="WP_326622486.1">
    <property type="nucleotide sequence ID" value="NZ_CP109106.1"/>
</dbReference>
<feature type="signal peptide" evidence="2">
    <location>
        <begin position="1"/>
        <end position="23"/>
    </location>
</feature>
<evidence type="ECO:0000313" key="4">
    <source>
        <dbReference type="EMBL" id="WSB72887.1"/>
    </source>
</evidence>
<protein>
    <submittedName>
        <fullName evidence="4">GAF domain-containing protein</fullName>
    </submittedName>
</protein>
<feature type="transmembrane region" description="Helical" evidence="1">
    <location>
        <begin position="33"/>
        <end position="55"/>
    </location>
</feature>
<keyword evidence="1" id="KW-0472">Membrane</keyword>
<keyword evidence="1" id="KW-0812">Transmembrane</keyword>
<dbReference type="SUPFAM" id="SSF55781">
    <property type="entry name" value="GAF domain-like"/>
    <property type="match status" value="1"/>
</dbReference>
<feature type="chain" id="PRO_5047550139" evidence="2">
    <location>
        <begin position="24"/>
        <end position="265"/>
    </location>
</feature>
<dbReference type="Gene3D" id="3.30.450.40">
    <property type="match status" value="1"/>
</dbReference>
<keyword evidence="1" id="KW-1133">Transmembrane helix</keyword>
<dbReference type="InterPro" id="IPR029016">
    <property type="entry name" value="GAF-like_dom_sf"/>
</dbReference>
<reference evidence="4 5" key="1">
    <citation type="submission" date="2022-10" db="EMBL/GenBank/DDBJ databases">
        <title>The complete genomes of actinobacterial strains from the NBC collection.</title>
        <authorList>
            <person name="Joergensen T.S."/>
            <person name="Alvarez Arevalo M."/>
            <person name="Sterndorff E.B."/>
            <person name="Faurdal D."/>
            <person name="Vuksanovic O."/>
            <person name="Mourched A.-S."/>
            <person name="Charusanti P."/>
            <person name="Shaw S."/>
            <person name="Blin K."/>
            <person name="Weber T."/>
        </authorList>
    </citation>
    <scope>NUCLEOTIDE SEQUENCE [LARGE SCALE GENOMIC DNA]</scope>
    <source>
        <strain evidence="4 5">NBC 01774</strain>
    </source>
</reference>
<dbReference type="Proteomes" id="UP001344251">
    <property type="component" value="Chromosome"/>
</dbReference>
<accession>A0ABZ1FSE7</accession>
<keyword evidence="5" id="KW-1185">Reference proteome</keyword>
<dbReference type="InterPro" id="IPR003018">
    <property type="entry name" value="GAF"/>
</dbReference>
<dbReference type="EMBL" id="CP109106">
    <property type="protein sequence ID" value="WSB72887.1"/>
    <property type="molecule type" value="Genomic_DNA"/>
</dbReference>
<evidence type="ECO:0000256" key="1">
    <source>
        <dbReference type="SAM" id="Phobius"/>
    </source>
</evidence>
<proteinExistence type="predicted"/>
<gene>
    <name evidence="4" type="ORF">OG863_35795</name>
</gene>
<evidence type="ECO:0000313" key="5">
    <source>
        <dbReference type="Proteomes" id="UP001344251"/>
    </source>
</evidence>
<evidence type="ECO:0000259" key="3">
    <source>
        <dbReference type="Pfam" id="PF13185"/>
    </source>
</evidence>
<sequence length="265" mass="27705">MKLFLLSCSSALAAGVFVASVMAGDQEDKDHERILRAGAVLAVAVVLVTAGETALNEREKERARKEAGRAAAALALTYHSTLAPLSEALATLSQEYAAAYAGTGAAPPAGLVSTQAAQSAVIRRTVLVGAAVLTAEPDPASHLPRARCAFYRLADRAQHKFTLEDWAGAPPTPRPVIDGAAGSHFLHDILERGAPYHVGKETRLVSKVDQFSTTYRSVIAVPVVAGSRDFGVLSVDAPDDTDLQDIHVDLMKSLAGFLGAALALA</sequence>
<feature type="domain" description="GAF" evidence="3">
    <location>
        <begin position="143"/>
        <end position="262"/>
    </location>
</feature>
<evidence type="ECO:0000256" key="2">
    <source>
        <dbReference type="SAM" id="SignalP"/>
    </source>
</evidence>
<keyword evidence="2" id="KW-0732">Signal</keyword>
<organism evidence="4 5">
    <name type="scientific">Streptomyces decoyicus</name>
    <dbReference type="NCBI Taxonomy" id="249567"/>
    <lineage>
        <taxon>Bacteria</taxon>
        <taxon>Bacillati</taxon>
        <taxon>Actinomycetota</taxon>
        <taxon>Actinomycetes</taxon>
        <taxon>Kitasatosporales</taxon>
        <taxon>Streptomycetaceae</taxon>
        <taxon>Streptomyces</taxon>
    </lineage>
</organism>